<protein>
    <submittedName>
        <fullName evidence="10">Uncharacterized protein</fullName>
    </submittedName>
</protein>
<dbReference type="EMBL" id="CAIIXF020000008">
    <property type="protein sequence ID" value="CAH1791179.1"/>
    <property type="molecule type" value="Genomic_DNA"/>
</dbReference>
<evidence type="ECO:0000256" key="9">
    <source>
        <dbReference type="ARBA" id="ARBA00023180"/>
    </source>
</evidence>
<dbReference type="Pfam" id="PF06990">
    <property type="entry name" value="Gal-3-0_sulfotr"/>
    <property type="match status" value="1"/>
</dbReference>
<evidence type="ECO:0000256" key="6">
    <source>
        <dbReference type="ARBA" id="ARBA00022989"/>
    </source>
</evidence>
<keyword evidence="4" id="KW-0812">Transmembrane</keyword>
<name>A0A8J1U4S8_OWEFU</name>
<evidence type="ECO:0000256" key="7">
    <source>
        <dbReference type="ARBA" id="ARBA00023034"/>
    </source>
</evidence>
<accession>A0A8J1U4S8</accession>
<dbReference type="InterPro" id="IPR027417">
    <property type="entry name" value="P-loop_NTPase"/>
</dbReference>
<dbReference type="PANTHER" id="PTHR14647">
    <property type="entry name" value="GALACTOSE-3-O-SULFOTRANSFERASE"/>
    <property type="match status" value="1"/>
</dbReference>
<dbReference type="PANTHER" id="PTHR14647:SF87">
    <property type="entry name" value="PUTATIVE-RELATED"/>
    <property type="match status" value="1"/>
</dbReference>
<keyword evidence="11" id="KW-1185">Reference proteome</keyword>
<evidence type="ECO:0000256" key="8">
    <source>
        <dbReference type="ARBA" id="ARBA00023136"/>
    </source>
</evidence>
<dbReference type="InterPro" id="IPR009729">
    <property type="entry name" value="Gal-3-0_sulfotransfrase"/>
</dbReference>
<keyword evidence="7" id="KW-0333">Golgi apparatus</keyword>
<keyword evidence="3" id="KW-0808">Transferase</keyword>
<dbReference type="AlphaFoldDB" id="A0A8J1U4S8"/>
<sequence length="380" mass="44288">MYITNYTCQTQLMKSTTNILAIIAIITTIGLYFQDRKSTGTSKDSFWSLKGSPCNPKTNIVFVKVHKCASSTLSNIFQRFGEKHHLKFLLPEDNCYLGGYPEPFKILPGYRGHKYNMMVNHMVFNKQPIRELMPEDTVYIGVVRHPVSHLQSIYNYFKLWERGLPALDQFEQNPILFYGGAKTDLAKTQVKNFQSFHYKLAASANPKATEVERFVKTIDRQFDFVIVADHLKESLLLLKDFLCWSMEDILFVSHKVRNKDSISGEHHIDLKLVERNIQKWSLADFALFEHFNKTLWNKIANIDPDMFENQLNEYNNQLEIVRETCSKYGLSTKNNYENKATLNENNSTEHEESEFSRCSLMYLNPVQYVQRLKLLDSINT</sequence>
<dbReference type="OrthoDB" id="514299at2759"/>
<evidence type="ECO:0000256" key="3">
    <source>
        <dbReference type="ARBA" id="ARBA00022679"/>
    </source>
</evidence>
<keyword evidence="6" id="KW-1133">Transmembrane helix</keyword>
<keyword evidence="9" id="KW-0325">Glycoprotein</keyword>
<evidence type="ECO:0000313" key="11">
    <source>
        <dbReference type="Proteomes" id="UP000749559"/>
    </source>
</evidence>
<keyword evidence="5" id="KW-0735">Signal-anchor</keyword>
<comment type="caution">
    <text evidence="10">The sequence shown here is derived from an EMBL/GenBank/DDBJ whole genome shotgun (WGS) entry which is preliminary data.</text>
</comment>
<dbReference type="GO" id="GO:0009247">
    <property type="term" value="P:glycolipid biosynthetic process"/>
    <property type="evidence" value="ECO:0007669"/>
    <property type="project" value="InterPro"/>
</dbReference>
<proteinExistence type="inferred from homology"/>
<dbReference type="GO" id="GO:0000139">
    <property type="term" value="C:Golgi membrane"/>
    <property type="evidence" value="ECO:0007669"/>
    <property type="project" value="UniProtKB-SubCell"/>
</dbReference>
<comment type="subcellular location">
    <subcellularLocation>
        <location evidence="1">Golgi apparatus membrane</location>
        <topology evidence="1">Single-pass type II membrane protein</topology>
    </subcellularLocation>
</comment>
<evidence type="ECO:0000256" key="2">
    <source>
        <dbReference type="ARBA" id="ARBA00008124"/>
    </source>
</evidence>
<gene>
    <name evidence="10" type="ORF">OFUS_LOCUS16294</name>
</gene>
<comment type="similarity">
    <text evidence="2">Belongs to the galactose-3-O-sulfotransferase family.</text>
</comment>
<dbReference type="GO" id="GO:0001733">
    <property type="term" value="F:galactosylceramide sulfotransferase activity"/>
    <property type="evidence" value="ECO:0007669"/>
    <property type="project" value="InterPro"/>
</dbReference>
<evidence type="ECO:0000256" key="1">
    <source>
        <dbReference type="ARBA" id="ARBA00004323"/>
    </source>
</evidence>
<evidence type="ECO:0000256" key="4">
    <source>
        <dbReference type="ARBA" id="ARBA00022692"/>
    </source>
</evidence>
<organism evidence="10 11">
    <name type="scientific">Owenia fusiformis</name>
    <name type="common">Polychaete worm</name>
    <dbReference type="NCBI Taxonomy" id="6347"/>
    <lineage>
        <taxon>Eukaryota</taxon>
        <taxon>Metazoa</taxon>
        <taxon>Spiralia</taxon>
        <taxon>Lophotrochozoa</taxon>
        <taxon>Annelida</taxon>
        <taxon>Polychaeta</taxon>
        <taxon>Sedentaria</taxon>
        <taxon>Canalipalpata</taxon>
        <taxon>Sabellida</taxon>
        <taxon>Oweniida</taxon>
        <taxon>Oweniidae</taxon>
        <taxon>Owenia</taxon>
    </lineage>
</organism>
<dbReference type="Gene3D" id="3.40.50.300">
    <property type="entry name" value="P-loop containing nucleotide triphosphate hydrolases"/>
    <property type="match status" value="1"/>
</dbReference>
<keyword evidence="8" id="KW-0472">Membrane</keyword>
<dbReference type="SUPFAM" id="SSF52540">
    <property type="entry name" value="P-loop containing nucleoside triphosphate hydrolases"/>
    <property type="match status" value="1"/>
</dbReference>
<dbReference type="Proteomes" id="UP000749559">
    <property type="component" value="Unassembled WGS sequence"/>
</dbReference>
<evidence type="ECO:0000313" key="10">
    <source>
        <dbReference type="EMBL" id="CAH1791179.1"/>
    </source>
</evidence>
<reference evidence="10" key="1">
    <citation type="submission" date="2022-03" db="EMBL/GenBank/DDBJ databases">
        <authorList>
            <person name="Martin C."/>
        </authorList>
    </citation>
    <scope>NUCLEOTIDE SEQUENCE</scope>
</reference>
<evidence type="ECO:0000256" key="5">
    <source>
        <dbReference type="ARBA" id="ARBA00022968"/>
    </source>
</evidence>